<keyword evidence="1" id="KW-1133">Transmembrane helix</keyword>
<comment type="caution">
    <text evidence="3">The sequence shown here is derived from an EMBL/GenBank/DDBJ whole genome shotgun (WGS) entry which is preliminary data.</text>
</comment>
<evidence type="ECO:0000313" key="4">
    <source>
        <dbReference type="Proteomes" id="UP000230638"/>
    </source>
</evidence>
<protein>
    <recommendedName>
        <fullName evidence="5">Cohesin domain-containing protein</fullName>
    </recommendedName>
</protein>
<organism evidence="3 4">
    <name type="scientific">Candidatus Lloydbacteria bacterium CG22_combo_CG10-13_8_21_14_all_47_15</name>
    <dbReference type="NCBI Taxonomy" id="1974635"/>
    <lineage>
        <taxon>Bacteria</taxon>
        <taxon>Candidatus Lloydiibacteriota</taxon>
    </lineage>
</organism>
<dbReference type="AlphaFoldDB" id="A0A2H0CVG8"/>
<proteinExistence type="predicted"/>
<accession>A0A2H0CVG8</accession>
<dbReference type="Proteomes" id="UP000230638">
    <property type="component" value="Unassembled WGS sequence"/>
</dbReference>
<dbReference type="EMBL" id="PCTL01000003">
    <property type="protein sequence ID" value="PIP73884.1"/>
    <property type="molecule type" value="Genomic_DNA"/>
</dbReference>
<evidence type="ECO:0000256" key="2">
    <source>
        <dbReference type="SAM" id="SignalP"/>
    </source>
</evidence>
<evidence type="ECO:0008006" key="5">
    <source>
        <dbReference type="Google" id="ProtNLM"/>
    </source>
</evidence>
<sequence>MHTITRQFCGLMLSACMVWLWSATSVFAATLYFADSGVRVNKGDEFIVRVIVAVDDPMPINAVSGIISYSNNIIGARVIRDGESFVPLWLEQPEIREHGKAAEHISFAGVIPGGFRGLLRPFSGKTEAGTLFSIIFEAKDVGEARIYADEIDILLHDGSGTSAEVTIEPHSFPVYPAVDNAARITEEDTTPPTELFAEIASDSTIFGGQWFVAFYTTDKESGISYFEVKEGDGDYVRAESPYLLSDQTRATKVFVKAVDRAGNIRVQEIAPSYPLISYKHLDAWAIISVLVLFWLYFYFRKKRAK</sequence>
<keyword evidence="1" id="KW-0472">Membrane</keyword>
<gene>
    <name evidence="3" type="ORF">COW88_00465</name>
</gene>
<evidence type="ECO:0000256" key="1">
    <source>
        <dbReference type="SAM" id="Phobius"/>
    </source>
</evidence>
<keyword evidence="2" id="KW-0732">Signal</keyword>
<feature type="chain" id="PRO_5013916993" description="Cohesin domain-containing protein" evidence="2">
    <location>
        <begin position="29"/>
        <end position="305"/>
    </location>
</feature>
<feature type="signal peptide" evidence="2">
    <location>
        <begin position="1"/>
        <end position="28"/>
    </location>
</feature>
<keyword evidence="1" id="KW-0812">Transmembrane</keyword>
<reference evidence="3 4" key="1">
    <citation type="submission" date="2017-09" db="EMBL/GenBank/DDBJ databases">
        <title>Depth-based differentiation of microbial function through sediment-hosted aquifers and enrichment of novel symbionts in the deep terrestrial subsurface.</title>
        <authorList>
            <person name="Probst A.J."/>
            <person name="Ladd B."/>
            <person name="Jarett J.K."/>
            <person name="Geller-Mcgrath D.E."/>
            <person name="Sieber C.M."/>
            <person name="Emerson J.B."/>
            <person name="Anantharaman K."/>
            <person name="Thomas B.C."/>
            <person name="Malmstrom R."/>
            <person name="Stieglmeier M."/>
            <person name="Klingl A."/>
            <person name="Woyke T."/>
            <person name="Ryan C.M."/>
            <person name="Banfield J.F."/>
        </authorList>
    </citation>
    <scope>NUCLEOTIDE SEQUENCE [LARGE SCALE GENOMIC DNA]</scope>
    <source>
        <strain evidence="3">CG22_combo_CG10-13_8_21_14_all_47_15</strain>
    </source>
</reference>
<feature type="transmembrane region" description="Helical" evidence="1">
    <location>
        <begin position="281"/>
        <end position="299"/>
    </location>
</feature>
<name>A0A2H0CVG8_9BACT</name>
<evidence type="ECO:0000313" key="3">
    <source>
        <dbReference type="EMBL" id="PIP73884.1"/>
    </source>
</evidence>